<comment type="cofactor">
    <cofactor evidence="1">
        <name>heme b</name>
        <dbReference type="ChEBI" id="CHEBI:60344"/>
    </cofactor>
</comment>
<reference evidence="14" key="1">
    <citation type="submission" date="2021-02" db="EMBL/GenBank/DDBJ databases">
        <authorList>
            <person name="Nowell W R."/>
        </authorList>
    </citation>
    <scope>NUCLEOTIDE SEQUENCE</scope>
</reference>
<dbReference type="SMART" id="SM00665">
    <property type="entry name" value="B561"/>
    <property type="match status" value="1"/>
</dbReference>
<dbReference type="FunFam" id="1.20.120.1770:FF:000001">
    <property type="entry name" value="Cytochrome b reductase 1"/>
    <property type="match status" value="1"/>
</dbReference>
<comment type="caution">
    <text evidence="14">The sequence shown here is derived from an EMBL/GenBank/DDBJ whole genome shotgun (WGS) entry which is preliminary data.</text>
</comment>
<keyword evidence="9" id="KW-0408">Iron</keyword>
<evidence type="ECO:0000256" key="4">
    <source>
        <dbReference type="ARBA" id="ARBA00022617"/>
    </source>
</evidence>
<feature type="transmembrane region" description="Helical" evidence="11">
    <location>
        <begin position="98"/>
        <end position="120"/>
    </location>
</feature>
<evidence type="ECO:0000256" key="5">
    <source>
        <dbReference type="ARBA" id="ARBA00022692"/>
    </source>
</evidence>
<feature type="transmembrane region" description="Helical" evidence="11">
    <location>
        <begin position="141"/>
        <end position="166"/>
    </location>
</feature>
<keyword evidence="17" id="KW-1185">Reference proteome</keyword>
<dbReference type="AlphaFoldDB" id="A0A813UT11"/>
<evidence type="ECO:0000256" key="8">
    <source>
        <dbReference type="ARBA" id="ARBA00022989"/>
    </source>
</evidence>
<dbReference type="GO" id="GO:0016020">
    <property type="term" value="C:membrane"/>
    <property type="evidence" value="ECO:0007669"/>
    <property type="project" value="UniProtKB-SubCell"/>
</dbReference>
<keyword evidence="6" id="KW-0479">Metal-binding</keyword>
<feature type="transmembrane region" description="Helical" evidence="11">
    <location>
        <begin position="20"/>
        <end position="41"/>
    </location>
</feature>
<dbReference type="Proteomes" id="UP000681722">
    <property type="component" value="Unassembled WGS sequence"/>
</dbReference>
<dbReference type="InterPro" id="IPR006593">
    <property type="entry name" value="Cyt_b561/ferric_Rdtase_TM"/>
</dbReference>
<dbReference type="Proteomes" id="UP000682733">
    <property type="component" value="Unassembled WGS sequence"/>
</dbReference>
<evidence type="ECO:0000313" key="15">
    <source>
        <dbReference type="EMBL" id="CAF3544646.1"/>
    </source>
</evidence>
<evidence type="ECO:0000256" key="11">
    <source>
        <dbReference type="SAM" id="Phobius"/>
    </source>
</evidence>
<dbReference type="InterPro" id="IPR043205">
    <property type="entry name" value="CYB561/CYBRD1-like"/>
</dbReference>
<proteinExistence type="predicted"/>
<dbReference type="EMBL" id="CAJNOQ010000686">
    <property type="protein sequence ID" value="CAF0827921.1"/>
    <property type="molecule type" value="Genomic_DNA"/>
</dbReference>
<dbReference type="GO" id="GO:0016491">
    <property type="term" value="F:oxidoreductase activity"/>
    <property type="evidence" value="ECO:0007669"/>
    <property type="project" value="InterPro"/>
</dbReference>
<dbReference type="PROSITE" id="PS50939">
    <property type="entry name" value="CYTOCHROME_B561"/>
    <property type="match status" value="1"/>
</dbReference>
<evidence type="ECO:0000256" key="10">
    <source>
        <dbReference type="ARBA" id="ARBA00023136"/>
    </source>
</evidence>
<evidence type="ECO:0000313" key="13">
    <source>
        <dbReference type="EMBL" id="CAF0764618.1"/>
    </source>
</evidence>
<name>A0A813UT11_9BILA</name>
<sequence>MGKYRGGFAWQSDPDHQFNYHPVFMTVGMIFFYGDAILAYRVFRGVKKIQVKLLHASLLALSLIFASIGLKAVFDSHNLVEKGVHLILFSYHFSLHSWVGLAAVVLFGMQWVCGFVSFLFPKLSEDLRKAYMPSHKFYGKAIFICGISAALMGITELACFGKIYPADKTQRTIINLFGVLIIIFGIIIIYLVANPGYQRPPDDQNEHVQLTN</sequence>
<feature type="transmembrane region" description="Helical" evidence="11">
    <location>
        <begin position="53"/>
        <end position="74"/>
    </location>
</feature>
<dbReference type="Proteomes" id="UP000663829">
    <property type="component" value="Unassembled WGS sequence"/>
</dbReference>
<keyword evidence="5 11" id="KW-0812">Transmembrane</keyword>
<gene>
    <name evidence="14" type="ORF">GPM918_LOCUS4897</name>
    <name evidence="13" type="ORF">OVA965_LOCUS2742</name>
    <name evidence="16" type="ORF">SRO942_LOCUS4898</name>
    <name evidence="15" type="ORF">TMI583_LOCUS2741</name>
</gene>
<feature type="transmembrane region" description="Helical" evidence="11">
    <location>
        <begin position="172"/>
        <end position="193"/>
    </location>
</feature>
<keyword evidence="3" id="KW-0813">Transport</keyword>
<accession>A0A813UT11</accession>
<organism evidence="14 17">
    <name type="scientific">Didymodactylos carnosus</name>
    <dbReference type="NCBI Taxonomy" id="1234261"/>
    <lineage>
        <taxon>Eukaryota</taxon>
        <taxon>Metazoa</taxon>
        <taxon>Spiralia</taxon>
        <taxon>Gnathifera</taxon>
        <taxon>Rotifera</taxon>
        <taxon>Eurotatoria</taxon>
        <taxon>Bdelloidea</taxon>
        <taxon>Philodinida</taxon>
        <taxon>Philodinidae</taxon>
        <taxon>Didymodactylos</taxon>
    </lineage>
</organism>
<dbReference type="PANTHER" id="PTHR10106:SF0">
    <property type="entry name" value="LD36721P"/>
    <property type="match status" value="1"/>
</dbReference>
<evidence type="ECO:0000259" key="12">
    <source>
        <dbReference type="PROSITE" id="PS50939"/>
    </source>
</evidence>
<evidence type="ECO:0000256" key="7">
    <source>
        <dbReference type="ARBA" id="ARBA00022982"/>
    </source>
</evidence>
<evidence type="ECO:0000256" key="3">
    <source>
        <dbReference type="ARBA" id="ARBA00022448"/>
    </source>
</evidence>
<evidence type="ECO:0000256" key="2">
    <source>
        <dbReference type="ARBA" id="ARBA00004141"/>
    </source>
</evidence>
<evidence type="ECO:0000313" key="14">
    <source>
        <dbReference type="EMBL" id="CAF0827921.1"/>
    </source>
</evidence>
<evidence type="ECO:0000256" key="6">
    <source>
        <dbReference type="ARBA" id="ARBA00022723"/>
    </source>
</evidence>
<feature type="domain" description="Cytochrome b561" evidence="12">
    <location>
        <begin position="1"/>
        <end position="193"/>
    </location>
</feature>
<evidence type="ECO:0000256" key="1">
    <source>
        <dbReference type="ARBA" id="ARBA00001970"/>
    </source>
</evidence>
<comment type="subcellular location">
    <subcellularLocation>
        <location evidence="2">Membrane</location>
        <topology evidence="2">Multi-pass membrane protein</topology>
    </subcellularLocation>
</comment>
<dbReference type="EMBL" id="CAJOBA010000606">
    <property type="protein sequence ID" value="CAF3544646.1"/>
    <property type="molecule type" value="Genomic_DNA"/>
</dbReference>
<dbReference type="EMBL" id="CAJOBC010000686">
    <property type="protein sequence ID" value="CAF3614834.1"/>
    <property type="molecule type" value="Genomic_DNA"/>
</dbReference>
<dbReference type="PANTHER" id="PTHR10106">
    <property type="entry name" value="CYTOCHROME B561-RELATED"/>
    <property type="match status" value="1"/>
</dbReference>
<dbReference type="Gene3D" id="1.20.120.1770">
    <property type="match status" value="1"/>
</dbReference>
<evidence type="ECO:0000313" key="17">
    <source>
        <dbReference type="Proteomes" id="UP000663829"/>
    </source>
</evidence>
<dbReference type="Pfam" id="PF03188">
    <property type="entry name" value="Cytochrom_B561"/>
    <property type="match status" value="1"/>
</dbReference>
<evidence type="ECO:0000313" key="16">
    <source>
        <dbReference type="EMBL" id="CAF3614834.1"/>
    </source>
</evidence>
<dbReference type="GO" id="GO:0046872">
    <property type="term" value="F:metal ion binding"/>
    <property type="evidence" value="ECO:0007669"/>
    <property type="project" value="UniProtKB-KW"/>
</dbReference>
<keyword evidence="4" id="KW-0349">Heme</keyword>
<keyword evidence="8 11" id="KW-1133">Transmembrane helix</keyword>
<keyword evidence="7" id="KW-0249">Electron transport</keyword>
<protein>
    <recommendedName>
        <fullName evidence="12">Cytochrome b561 domain-containing protein</fullName>
    </recommendedName>
</protein>
<dbReference type="OrthoDB" id="907479at2759"/>
<evidence type="ECO:0000256" key="9">
    <source>
        <dbReference type="ARBA" id="ARBA00023004"/>
    </source>
</evidence>
<keyword evidence="10 11" id="KW-0472">Membrane</keyword>
<dbReference type="EMBL" id="CAJNOK010000606">
    <property type="protein sequence ID" value="CAF0764618.1"/>
    <property type="molecule type" value="Genomic_DNA"/>
</dbReference>
<dbReference type="Proteomes" id="UP000677228">
    <property type="component" value="Unassembled WGS sequence"/>
</dbReference>